<organism evidence="2 3">
    <name type="scientific">Anthostomella pinea</name>
    <dbReference type="NCBI Taxonomy" id="933095"/>
    <lineage>
        <taxon>Eukaryota</taxon>
        <taxon>Fungi</taxon>
        <taxon>Dikarya</taxon>
        <taxon>Ascomycota</taxon>
        <taxon>Pezizomycotina</taxon>
        <taxon>Sordariomycetes</taxon>
        <taxon>Xylariomycetidae</taxon>
        <taxon>Xylariales</taxon>
        <taxon>Xylariaceae</taxon>
        <taxon>Anthostomella</taxon>
    </lineage>
</organism>
<proteinExistence type="predicted"/>
<dbReference type="AlphaFoldDB" id="A0AAI8VRV6"/>
<dbReference type="EMBL" id="CAUWAG010000013">
    <property type="protein sequence ID" value="CAJ2509906.1"/>
    <property type="molecule type" value="Genomic_DNA"/>
</dbReference>
<dbReference type="Proteomes" id="UP001295740">
    <property type="component" value="Unassembled WGS sequence"/>
</dbReference>
<sequence length="119" mass="13011">MLAYNSLLKVALLALAATQATAKKQWSIKAKKDNMWFGLHEHTGTDPVGCTKLDDYFVSSPAGILYPDEAQIATGDFEVNFYAVLHACGSDSSALLSVKKKPLAGCPWPVKAKYYRVKD</sequence>
<evidence type="ECO:0000313" key="3">
    <source>
        <dbReference type="Proteomes" id="UP001295740"/>
    </source>
</evidence>
<accession>A0AAI8VRV6</accession>
<reference evidence="2" key="1">
    <citation type="submission" date="2023-10" db="EMBL/GenBank/DDBJ databases">
        <authorList>
            <person name="Hackl T."/>
        </authorList>
    </citation>
    <scope>NUCLEOTIDE SEQUENCE</scope>
</reference>
<keyword evidence="3" id="KW-1185">Reference proteome</keyword>
<feature type="signal peptide" evidence="1">
    <location>
        <begin position="1"/>
        <end position="22"/>
    </location>
</feature>
<name>A0AAI8VRV6_9PEZI</name>
<evidence type="ECO:0000256" key="1">
    <source>
        <dbReference type="SAM" id="SignalP"/>
    </source>
</evidence>
<feature type="chain" id="PRO_5042542791" evidence="1">
    <location>
        <begin position="23"/>
        <end position="119"/>
    </location>
</feature>
<protein>
    <submittedName>
        <fullName evidence="2">Uu.00g058060.m01.CDS01</fullName>
    </submittedName>
</protein>
<keyword evidence="1" id="KW-0732">Signal</keyword>
<evidence type="ECO:0000313" key="2">
    <source>
        <dbReference type="EMBL" id="CAJ2509906.1"/>
    </source>
</evidence>
<comment type="caution">
    <text evidence="2">The sequence shown here is derived from an EMBL/GenBank/DDBJ whole genome shotgun (WGS) entry which is preliminary data.</text>
</comment>
<gene>
    <name evidence="2" type="ORF">KHLLAP_LOCUS10374</name>
</gene>